<evidence type="ECO:0000256" key="1">
    <source>
        <dbReference type="SAM" id="SignalP"/>
    </source>
</evidence>
<dbReference type="KEGG" id="agi:FSB73_22935"/>
<dbReference type="AlphaFoldDB" id="A0A5B8VU28"/>
<dbReference type="Gene3D" id="2.60.120.200">
    <property type="match status" value="1"/>
</dbReference>
<dbReference type="RefSeq" id="WP_146787798.1">
    <property type="nucleotide sequence ID" value="NZ_CP042434.1"/>
</dbReference>
<gene>
    <name evidence="2" type="ORF">FSB73_22935</name>
</gene>
<dbReference type="SUPFAM" id="SSF49899">
    <property type="entry name" value="Concanavalin A-like lectins/glucanases"/>
    <property type="match status" value="1"/>
</dbReference>
<protein>
    <submittedName>
        <fullName evidence="2">DUF4972 domain-containing protein</fullName>
    </submittedName>
</protein>
<dbReference type="EMBL" id="CP042434">
    <property type="protein sequence ID" value="QEC74095.1"/>
    <property type="molecule type" value="Genomic_DNA"/>
</dbReference>
<proteinExistence type="predicted"/>
<dbReference type="GO" id="GO:0004553">
    <property type="term" value="F:hydrolase activity, hydrolyzing O-glycosyl compounds"/>
    <property type="evidence" value="ECO:0007669"/>
    <property type="project" value="UniProtKB-ARBA"/>
</dbReference>
<reference evidence="2 3" key="1">
    <citation type="journal article" date="2017" name="Int. J. Syst. Evol. Microbiol.">
        <title>Arachidicoccus ginsenosidivorans sp. nov., with ginsenoside-converting activity isolated from ginseng cultivating soil.</title>
        <authorList>
            <person name="Siddiqi M.Z."/>
            <person name="Aslam Z."/>
            <person name="Im W.T."/>
        </authorList>
    </citation>
    <scope>NUCLEOTIDE SEQUENCE [LARGE SCALE GENOMIC DNA]</scope>
    <source>
        <strain evidence="2 3">Gsoil 809</strain>
    </source>
</reference>
<dbReference type="InterPro" id="IPR032510">
    <property type="entry name" value="DUF4972"/>
</dbReference>
<dbReference type="GO" id="GO:0005975">
    <property type="term" value="P:carbohydrate metabolic process"/>
    <property type="evidence" value="ECO:0007669"/>
    <property type="project" value="UniProtKB-ARBA"/>
</dbReference>
<dbReference type="InterPro" id="IPR013320">
    <property type="entry name" value="ConA-like_dom_sf"/>
</dbReference>
<sequence>MRKQMRKMILLLTLGCTLLMLQITSCSEEKHHFEAATEIKDAYIVKLDTLVSNMTTLSQNADYGTHAGQYPTESRAILTDAISNANRYVLLIKYQDPAPSESEKERYITQINNAIEKFNNSLRTEDAETIPAELFVDGKTTQSYIDFGRSRDYTVFGETGNQSFTIEFWVKIMERGPYDNSIFLCTYLSNGTDRWRNGWMMYWRKSNNGIYRVTWGGIVSDSRYGLWEPNFPAPAEQQWQHFAFVYSDKGLEGNPALRAKLYLNGEVVATQNNGNTAEVYNSSDYDNYDKPMTAFCRWINMEKMEEGFSGYMKKIRIWKEAKSDDYIKSSYMEQTDIRGKEPNLVAAWDFSSKPTGSDNVVLDLTGKHEAKLIGTYKWEVIQ</sequence>
<dbReference type="Pfam" id="PF13385">
    <property type="entry name" value="Laminin_G_3"/>
    <property type="match status" value="1"/>
</dbReference>
<evidence type="ECO:0000313" key="3">
    <source>
        <dbReference type="Proteomes" id="UP000321291"/>
    </source>
</evidence>
<keyword evidence="3" id="KW-1185">Reference proteome</keyword>
<dbReference type="Pfam" id="PF16342">
    <property type="entry name" value="DUF4972"/>
    <property type="match status" value="1"/>
</dbReference>
<dbReference type="Gene3D" id="1.20.1270.90">
    <property type="entry name" value="AF1782-like"/>
    <property type="match status" value="1"/>
</dbReference>
<feature type="chain" id="PRO_5023050426" evidence="1">
    <location>
        <begin position="28"/>
        <end position="382"/>
    </location>
</feature>
<keyword evidence="1" id="KW-0732">Signal</keyword>
<dbReference type="Proteomes" id="UP000321291">
    <property type="component" value="Chromosome"/>
</dbReference>
<organism evidence="2 3">
    <name type="scientific">Arachidicoccus ginsenosidivorans</name>
    <dbReference type="NCBI Taxonomy" id="496057"/>
    <lineage>
        <taxon>Bacteria</taxon>
        <taxon>Pseudomonadati</taxon>
        <taxon>Bacteroidota</taxon>
        <taxon>Chitinophagia</taxon>
        <taxon>Chitinophagales</taxon>
        <taxon>Chitinophagaceae</taxon>
        <taxon>Arachidicoccus</taxon>
    </lineage>
</organism>
<evidence type="ECO:0000313" key="2">
    <source>
        <dbReference type="EMBL" id="QEC74095.1"/>
    </source>
</evidence>
<dbReference type="OrthoDB" id="639407at2"/>
<name>A0A5B8VU28_9BACT</name>
<feature type="signal peptide" evidence="1">
    <location>
        <begin position="1"/>
        <end position="27"/>
    </location>
</feature>
<accession>A0A5B8VU28</accession>